<accession>A0ABP7W3H5</accession>
<feature type="domain" description="CdaR GGDEF-like" evidence="2">
    <location>
        <begin position="18"/>
        <end position="121"/>
    </location>
</feature>
<protein>
    <recommendedName>
        <fullName evidence="2">CdaR GGDEF-like domain-containing protein</fullName>
    </recommendedName>
</protein>
<feature type="compositionally biased region" description="Low complexity" evidence="1">
    <location>
        <begin position="57"/>
        <end position="67"/>
    </location>
</feature>
<dbReference type="InterPro" id="IPR041522">
    <property type="entry name" value="CdaR_GGDEF"/>
</dbReference>
<dbReference type="Proteomes" id="UP001499984">
    <property type="component" value="Unassembled WGS sequence"/>
</dbReference>
<comment type="caution">
    <text evidence="3">The sequence shown here is derived from an EMBL/GenBank/DDBJ whole genome shotgun (WGS) entry which is preliminary data.</text>
</comment>
<reference evidence="4" key="1">
    <citation type="journal article" date="2019" name="Int. J. Syst. Evol. Microbiol.">
        <title>The Global Catalogue of Microorganisms (GCM) 10K type strain sequencing project: providing services to taxonomists for standard genome sequencing and annotation.</title>
        <authorList>
            <consortium name="The Broad Institute Genomics Platform"/>
            <consortium name="The Broad Institute Genome Sequencing Center for Infectious Disease"/>
            <person name="Wu L."/>
            <person name="Ma J."/>
        </authorList>
    </citation>
    <scope>NUCLEOTIDE SEQUENCE [LARGE SCALE GENOMIC DNA]</scope>
    <source>
        <strain evidence="4">JCM 16925</strain>
    </source>
</reference>
<evidence type="ECO:0000259" key="2">
    <source>
        <dbReference type="Pfam" id="PF17853"/>
    </source>
</evidence>
<feature type="compositionally biased region" description="Low complexity" evidence="1">
    <location>
        <begin position="149"/>
        <end position="174"/>
    </location>
</feature>
<proteinExistence type="predicted"/>
<gene>
    <name evidence="3" type="ORF">GCM10022233_70640</name>
</gene>
<dbReference type="Pfam" id="PF17853">
    <property type="entry name" value="GGDEF_2"/>
    <property type="match status" value="1"/>
</dbReference>
<sequence>MSSSDELLHGRIGLGRPAESAEYFGLRLSHAHTVAVAQGPTVHAEGDPTPGRWNGRPSPASATSASYSQDGRLLRIASGRQDEVLAYLAKQAHAATDGGRAAIGPTQPGPGGVVQSYEAALNDLQQPSASTSATRCCATPICWSTPSLPATASPGSTSSSTASPRTSTPTASRTRPFDGVSPPPGLQNIAWAVRSVRAWDTGRPVLQSSPERTGPPQGPAAQGFNRVTENHT</sequence>
<organism evidence="3 4">
    <name type="scientific">Streptomyces shaanxiensis</name>
    <dbReference type="NCBI Taxonomy" id="653357"/>
    <lineage>
        <taxon>Bacteria</taxon>
        <taxon>Bacillati</taxon>
        <taxon>Actinomycetota</taxon>
        <taxon>Actinomycetes</taxon>
        <taxon>Kitasatosporales</taxon>
        <taxon>Streptomycetaceae</taxon>
        <taxon>Streptomyces</taxon>
    </lineage>
</organism>
<evidence type="ECO:0000313" key="4">
    <source>
        <dbReference type="Proteomes" id="UP001499984"/>
    </source>
</evidence>
<feature type="region of interest" description="Disordered" evidence="1">
    <location>
        <begin position="149"/>
        <end position="186"/>
    </location>
</feature>
<name>A0ABP7W3H5_9ACTN</name>
<feature type="region of interest" description="Disordered" evidence="1">
    <location>
        <begin position="202"/>
        <end position="232"/>
    </location>
</feature>
<dbReference type="EMBL" id="BAAAZY010000024">
    <property type="protein sequence ID" value="GAA4080297.1"/>
    <property type="molecule type" value="Genomic_DNA"/>
</dbReference>
<feature type="region of interest" description="Disordered" evidence="1">
    <location>
        <begin position="39"/>
        <end position="67"/>
    </location>
</feature>
<evidence type="ECO:0000256" key="1">
    <source>
        <dbReference type="SAM" id="MobiDB-lite"/>
    </source>
</evidence>
<keyword evidence="4" id="KW-1185">Reference proteome</keyword>
<evidence type="ECO:0000313" key="3">
    <source>
        <dbReference type="EMBL" id="GAA4080297.1"/>
    </source>
</evidence>